<dbReference type="InterPro" id="IPR037883">
    <property type="entry name" value="Knr4/Smi1-like_sf"/>
</dbReference>
<dbReference type="OrthoDB" id="5572373at2"/>
<dbReference type="SUPFAM" id="SSF160631">
    <property type="entry name" value="SMI1/KNR4-like"/>
    <property type="match status" value="1"/>
</dbReference>
<dbReference type="Pfam" id="PF14568">
    <property type="entry name" value="SUKH_6"/>
    <property type="match status" value="1"/>
</dbReference>
<dbReference type="AlphaFoldDB" id="A0A5M3WQZ9"/>
<accession>A0A5M3WQZ9</accession>
<dbReference type="Gene3D" id="3.40.1580.10">
    <property type="entry name" value="SMI1/KNR4-like"/>
    <property type="match status" value="1"/>
</dbReference>
<dbReference type="Proteomes" id="UP000331127">
    <property type="component" value="Unassembled WGS sequence"/>
</dbReference>
<dbReference type="RefSeq" id="WP_155356413.1">
    <property type="nucleotide sequence ID" value="NZ_BAAAHL010000036.1"/>
</dbReference>
<keyword evidence="2" id="KW-1185">Reference proteome</keyword>
<evidence type="ECO:0000313" key="1">
    <source>
        <dbReference type="EMBL" id="GES11020.1"/>
    </source>
</evidence>
<proteinExistence type="predicted"/>
<sequence>MARIAELFDMIGRPLRRPAHVDWAEIESDLGLEFPDDYKQWQARYPDVRLDEFLYIYQPKRRGGLSVREQALQAVYSLRILGQDRDFIWTMDDDGESRRARPFPIYPDPGGVYPWGVTDNGDKLLWLTDPDPEKWTVVITDGGDWWHYQGSFSEFLVGVLTRELVCPALPDDFPESTNIEELEDEE</sequence>
<dbReference type="EMBL" id="BLAE01000026">
    <property type="protein sequence ID" value="GES11020.1"/>
    <property type="molecule type" value="Genomic_DNA"/>
</dbReference>
<name>A0A5M3WQZ9_9ACTN</name>
<organism evidence="1 2">
    <name type="scientific">Acrocarpospora macrocephala</name>
    <dbReference type="NCBI Taxonomy" id="150177"/>
    <lineage>
        <taxon>Bacteria</taxon>
        <taxon>Bacillati</taxon>
        <taxon>Actinomycetota</taxon>
        <taxon>Actinomycetes</taxon>
        <taxon>Streptosporangiales</taxon>
        <taxon>Streptosporangiaceae</taxon>
        <taxon>Acrocarpospora</taxon>
    </lineage>
</organism>
<reference evidence="1 2" key="1">
    <citation type="submission" date="2019-10" db="EMBL/GenBank/DDBJ databases">
        <title>Whole genome shotgun sequence of Acrocarpospora macrocephala NBRC 16266.</title>
        <authorList>
            <person name="Ichikawa N."/>
            <person name="Kimura A."/>
            <person name="Kitahashi Y."/>
            <person name="Komaki H."/>
            <person name="Oguchi A."/>
        </authorList>
    </citation>
    <scope>NUCLEOTIDE SEQUENCE [LARGE SCALE GENOMIC DNA]</scope>
    <source>
        <strain evidence="1 2">NBRC 16266</strain>
    </source>
</reference>
<protein>
    <recommendedName>
        <fullName evidence="3">Knr4/Smi1-like domain-containing protein</fullName>
    </recommendedName>
</protein>
<gene>
    <name evidence="1" type="ORF">Amac_046170</name>
</gene>
<evidence type="ECO:0008006" key="3">
    <source>
        <dbReference type="Google" id="ProtNLM"/>
    </source>
</evidence>
<comment type="caution">
    <text evidence="1">The sequence shown here is derived from an EMBL/GenBank/DDBJ whole genome shotgun (WGS) entry which is preliminary data.</text>
</comment>
<evidence type="ECO:0000313" key="2">
    <source>
        <dbReference type="Proteomes" id="UP000331127"/>
    </source>
</evidence>